<evidence type="ECO:0000313" key="7">
    <source>
        <dbReference type="Proteomes" id="UP000313066"/>
    </source>
</evidence>
<dbReference type="Pfam" id="PF12833">
    <property type="entry name" value="HTH_18"/>
    <property type="match status" value="1"/>
</dbReference>
<dbReference type="EMBL" id="VDMA02000020">
    <property type="protein sequence ID" value="KAB8180837.1"/>
    <property type="molecule type" value="Genomic_DNA"/>
</dbReference>
<dbReference type="PROSITE" id="PS01124">
    <property type="entry name" value="HTH_ARAC_FAMILY_2"/>
    <property type="match status" value="1"/>
</dbReference>
<evidence type="ECO:0000256" key="2">
    <source>
        <dbReference type="ARBA" id="ARBA00023125"/>
    </source>
</evidence>
<comment type="caution">
    <text evidence="6">The sequence shown here is derived from an EMBL/GenBank/DDBJ whole genome shotgun (WGS) entry which is preliminary data.</text>
</comment>
<dbReference type="Gene3D" id="1.10.10.60">
    <property type="entry name" value="Homeodomain-like"/>
    <property type="match status" value="1"/>
</dbReference>
<evidence type="ECO:0000256" key="4">
    <source>
        <dbReference type="SAM" id="MobiDB-lite"/>
    </source>
</evidence>
<dbReference type="SUPFAM" id="SSF51182">
    <property type="entry name" value="RmlC-like cupins"/>
    <property type="match status" value="1"/>
</dbReference>
<sequence>MTNDRAGRGRREGGRGQGGLVNPAAGALARTETTSRFDVGHGYALYQGPSWDSGFHRHAAFQIVVAVAGEAAMVDASGVCHRAVALVVPPMVRHRMLATTDLRVFFVEPQCAFADRLRERCVSGRWGSGISAAPELRELSEEDVRLAGARPSGELDPRLLAAMDALADGPVSMPDLAARVDMSPQRLRGLVRSQLGMPLTRWRVWGQLRRTVEALRAGRSLAEAAAVSGFADQAHLTRWMREMMGLTPAVVLPVLRPSLAEGDVDRDRTGDR</sequence>
<protein>
    <submittedName>
        <fullName evidence="6">Helix-turn-helix domain-containing protein</fullName>
    </submittedName>
</protein>
<gene>
    <name evidence="6" type="ORF">FH610_031715</name>
</gene>
<name>A0A5N6BIG7_9ACTN</name>
<dbReference type="SMART" id="SM00342">
    <property type="entry name" value="HTH_ARAC"/>
    <property type="match status" value="1"/>
</dbReference>
<evidence type="ECO:0000256" key="1">
    <source>
        <dbReference type="ARBA" id="ARBA00023015"/>
    </source>
</evidence>
<feature type="compositionally biased region" description="Basic and acidic residues" evidence="4">
    <location>
        <begin position="1"/>
        <end position="14"/>
    </location>
</feature>
<keyword evidence="1" id="KW-0805">Transcription regulation</keyword>
<feature type="region of interest" description="Disordered" evidence="4">
    <location>
        <begin position="1"/>
        <end position="24"/>
    </location>
</feature>
<dbReference type="InterPro" id="IPR011051">
    <property type="entry name" value="RmlC_Cupin_sf"/>
</dbReference>
<dbReference type="AlphaFoldDB" id="A0A5N6BIG7"/>
<dbReference type="InterPro" id="IPR050204">
    <property type="entry name" value="AraC_XylS_family_regulators"/>
</dbReference>
<keyword evidence="3" id="KW-0804">Transcription</keyword>
<dbReference type="GO" id="GO:0003700">
    <property type="term" value="F:DNA-binding transcription factor activity"/>
    <property type="evidence" value="ECO:0007669"/>
    <property type="project" value="InterPro"/>
</dbReference>
<evidence type="ECO:0000313" key="6">
    <source>
        <dbReference type="EMBL" id="KAB8180837.1"/>
    </source>
</evidence>
<dbReference type="GO" id="GO:0043565">
    <property type="term" value="F:sequence-specific DNA binding"/>
    <property type="evidence" value="ECO:0007669"/>
    <property type="project" value="InterPro"/>
</dbReference>
<evidence type="ECO:0000259" key="5">
    <source>
        <dbReference type="PROSITE" id="PS01124"/>
    </source>
</evidence>
<keyword evidence="7" id="KW-1185">Reference proteome</keyword>
<evidence type="ECO:0000256" key="3">
    <source>
        <dbReference type="ARBA" id="ARBA00023163"/>
    </source>
</evidence>
<dbReference type="Proteomes" id="UP000313066">
    <property type="component" value="Unassembled WGS sequence"/>
</dbReference>
<keyword evidence="2" id="KW-0238">DNA-binding</keyword>
<organism evidence="6 7">
    <name type="scientific">Microbispora catharanthi</name>
    <dbReference type="NCBI Taxonomy" id="1712871"/>
    <lineage>
        <taxon>Bacteria</taxon>
        <taxon>Bacillati</taxon>
        <taxon>Actinomycetota</taxon>
        <taxon>Actinomycetes</taxon>
        <taxon>Streptosporangiales</taxon>
        <taxon>Streptosporangiaceae</taxon>
        <taxon>Microbispora</taxon>
    </lineage>
</organism>
<accession>A0A5N6BIG7</accession>
<reference evidence="6 7" key="1">
    <citation type="submission" date="2019-10" db="EMBL/GenBank/DDBJ databases">
        <title>Nonomuraea sp. nov., isolated from Phyllanthus amarus.</title>
        <authorList>
            <person name="Klykleung N."/>
            <person name="Tanasupawat S."/>
        </authorList>
    </citation>
    <scope>NUCLEOTIDE SEQUENCE [LARGE SCALE GENOMIC DNA]</scope>
    <source>
        <strain evidence="6 7">CR1-09</strain>
    </source>
</reference>
<dbReference type="PANTHER" id="PTHR46796">
    <property type="entry name" value="HTH-TYPE TRANSCRIPTIONAL ACTIVATOR RHAS-RELATED"/>
    <property type="match status" value="1"/>
</dbReference>
<dbReference type="InterPro" id="IPR018060">
    <property type="entry name" value="HTH_AraC"/>
</dbReference>
<proteinExistence type="predicted"/>
<feature type="domain" description="HTH araC/xylS-type" evidence="5">
    <location>
        <begin position="157"/>
        <end position="254"/>
    </location>
</feature>